<dbReference type="RefSeq" id="WP_154449467.1">
    <property type="nucleotide sequence ID" value="NZ_WIND01000034.1"/>
</dbReference>
<evidence type="ECO:0000256" key="1">
    <source>
        <dbReference type="SAM" id="MobiDB-lite"/>
    </source>
</evidence>
<proteinExistence type="predicted"/>
<organism evidence="2 3">
    <name type="scientific">Halovulum marinum</name>
    <dbReference type="NCBI Taxonomy" id="2662447"/>
    <lineage>
        <taxon>Bacteria</taxon>
        <taxon>Pseudomonadati</taxon>
        <taxon>Pseudomonadota</taxon>
        <taxon>Alphaproteobacteria</taxon>
        <taxon>Rhodobacterales</taxon>
        <taxon>Paracoccaceae</taxon>
        <taxon>Halovulum</taxon>
    </lineage>
</organism>
<keyword evidence="3" id="KW-1185">Reference proteome</keyword>
<dbReference type="InterPro" id="IPR005498">
    <property type="entry name" value="T4SS_VirB10/TraB/TrbI"/>
</dbReference>
<sequence length="194" mass="19846">MFKWTGGVFGLLGIALFACLLLGKASGRMVVTFRSMTFADGNVYDIEAVAVDGKSAETAVASDVHRRYVARYAPILAATFISGFAQALAQPSQTVVGSGDSMQIVTDGSTTENALASGLAAASAAVASDIASTAPKGPKIILQAGWPIGILITDRVLIDTPVREDADSGITTGAPTPGMPSRLPRAMQLGSSGQ</sequence>
<protein>
    <submittedName>
        <fullName evidence="2">Uncharacterized protein</fullName>
    </submittedName>
</protein>
<feature type="region of interest" description="Disordered" evidence="1">
    <location>
        <begin position="164"/>
        <end position="194"/>
    </location>
</feature>
<dbReference type="EMBL" id="WIND01000034">
    <property type="protein sequence ID" value="MSU92020.1"/>
    <property type="molecule type" value="Genomic_DNA"/>
</dbReference>
<reference evidence="2 3" key="1">
    <citation type="submission" date="2019-10" db="EMBL/GenBank/DDBJ databases">
        <title>Cognatihalovulum marinum gen. nov. sp. nov., a new member of the family Rhodobacteraceae isolated from deep seawater of the Northwest Indian Ocean.</title>
        <authorList>
            <person name="Ruan C."/>
            <person name="Wang J."/>
            <person name="Zheng X."/>
            <person name="Song L."/>
            <person name="Zhu Y."/>
            <person name="Huang Y."/>
            <person name="Lu Z."/>
            <person name="Du W."/>
            <person name="Huang L."/>
            <person name="Dai X."/>
        </authorList>
    </citation>
    <scope>NUCLEOTIDE SEQUENCE [LARGE SCALE GENOMIC DNA]</scope>
    <source>
        <strain evidence="2 3">2CG4</strain>
    </source>
</reference>
<dbReference type="PROSITE" id="PS51257">
    <property type="entry name" value="PROKAR_LIPOPROTEIN"/>
    <property type="match status" value="1"/>
</dbReference>
<evidence type="ECO:0000313" key="2">
    <source>
        <dbReference type="EMBL" id="MSU92020.1"/>
    </source>
</evidence>
<dbReference type="Pfam" id="PF03743">
    <property type="entry name" value="TrbI"/>
    <property type="match status" value="1"/>
</dbReference>
<comment type="caution">
    <text evidence="2">The sequence shown here is derived from an EMBL/GenBank/DDBJ whole genome shotgun (WGS) entry which is preliminary data.</text>
</comment>
<name>A0A6L5Z7A1_9RHOB</name>
<gene>
    <name evidence="2" type="ORF">GE300_20915</name>
</gene>
<dbReference type="Proteomes" id="UP000474957">
    <property type="component" value="Unassembled WGS sequence"/>
</dbReference>
<accession>A0A6L5Z7A1</accession>
<evidence type="ECO:0000313" key="3">
    <source>
        <dbReference type="Proteomes" id="UP000474957"/>
    </source>
</evidence>
<dbReference type="AlphaFoldDB" id="A0A6L5Z7A1"/>